<evidence type="ECO:0000313" key="3">
    <source>
        <dbReference type="Proteomes" id="UP000605148"/>
    </source>
</evidence>
<dbReference type="Pfam" id="PF15956">
    <property type="entry name" value="DUF4760"/>
    <property type="match status" value="1"/>
</dbReference>
<dbReference type="OrthoDB" id="7866848at2"/>
<proteinExistence type="predicted"/>
<keyword evidence="1" id="KW-0812">Transmembrane</keyword>
<keyword evidence="3" id="KW-1185">Reference proteome</keyword>
<keyword evidence="1" id="KW-1133">Transmembrane helix</keyword>
<gene>
    <name evidence="2" type="ORF">GCM10011316_23710</name>
</gene>
<protein>
    <submittedName>
        <fullName evidence="2">Uncharacterized protein</fullName>
    </submittedName>
</protein>
<dbReference type="RefSeq" id="WP_150496164.1">
    <property type="nucleotide sequence ID" value="NZ_BMFA01000006.1"/>
</dbReference>
<reference evidence="2" key="1">
    <citation type="journal article" date="2014" name="Int. J. Syst. Evol. Microbiol.">
        <title>Complete genome sequence of Corynebacterium casei LMG S-19264T (=DSM 44701T), isolated from a smear-ripened cheese.</title>
        <authorList>
            <consortium name="US DOE Joint Genome Institute (JGI-PGF)"/>
            <person name="Walter F."/>
            <person name="Albersmeier A."/>
            <person name="Kalinowski J."/>
            <person name="Ruckert C."/>
        </authorList>
    </citation>
    <scope>NUCLEOTIDE SEQUENCE</scope>
    <source>
        <strain evidence="2">CGMCC 1.12426</strain>
    </source>
</reference>
<comment type="caution">
    <text evidence="2">The sequence shown here is derived from an EMBL/GenBank/DDBJ whole genome shotgun (WGS) entry which is preliminary data.</text>
</comment>
<accession>A0A916TK07</accession>
<dbReference type="Proteomes" id="UP000605148">
    <property type="component" value="Unassembled WGS sequence"/>
</dbReference>
<name>A0A916TK07_9HYPH</name>
<reference evidence="2" key="2">
    <citation type="submission" date="2020-09" db="EMBL/GenBank/DDBJ databases">
        <authorList>
            <person name="Sun Q."/>
            <person name="Zhou Y."/>
        </authorList>
    </citation>
    <scope>NUCLEOTIDE SEQUENCE</scope>
    <source>
        <strain evidence="2">CGMCC 1.12426</strain>
    </source>
</reference>
<dbReference type="AlphaFoldDB" id="A0A916TK07"/>
<evidence type="ECO:0000256" key="1">
    <source>
        <dbReference type="SAM" id="Phobius"/>
    </source>
</evidence>
<feature type="transmembrane region" description="Helical" evidence="1">
    <location>
        <begin position="20"/>
        <end position="41"/>
    </location>
</feature>
<keyword evidence="1" id="KW-0472">Membrane</keyword>
<dbReference type="EMBL" id="BMFA01000006">
    <property type="protein sequence ID" value="GGB50880.1"/>
    <property type="molecule type" value="Genomic_DNA"/>
</dbReference>
<organism evidence="2 3">
    <name type="scientific">Roseibium aquae</name>
    <dbReference type="NCBI Taxonomy" id="1323746"/>
    <lineage>
        <taxon>Bacteria</taxon>
        <taxon>Pseudomonadati</taxon>
        <taxon>Pseudomonadota</taxon>
        <taxon>Alphaproteobacteria</taxon>
        <taxon>Hyphomicrobiales</taxon>
        <taxon>Stappiaceae</taxon>
        <taxon>Roseibium</taxon>
    </lineage>
</organism>
<sequence length="181" mass="20208">MDGAEPGLAGFLPISSPIEAILISATVAFIAVIVTLLGIAVSRAASTKTFTIQTFITAESDKELLEAQAAFNMCAKAGNIAQYAEKDQHATNESEQIRRTLNHLELLAIGVHTGALSFSIFKRWYKNGLINQWEQAESFVVRLRQVTKRKELFQDLEDLYKILSGKEQGPGWLQRHLTKWF</sequence>
<evidence type="ECO:0000313" key="2">
    <source>
        <dbReference type="EMBL" id="GGB50880.1"/>
    </source>
</evidence>
<dbReference type="InterPro" id="IPR031876">
    <property type="entry name" value="DUF4760"/>
</dbReference>